<name>J9PUK7_9CAUD</name>
<dbReference type="RefSeq" id="YP_007005870.1">
    <property type="nucleotide sequence ID" value="NC_019515.1"/>
</dbReference>
<dbReference type="KEGG" id="vg:14011538"/>
<sequence>MDKVEQFFVVTKHNKDVTQKETMKKFTSPQTVVEHLAQLPEDVTFLRVFSVDAYANVTFYEPKFKGRLVLESLGLVDTMYTLREQGVKLL</sequence>
<keyword evidence="2" id="KW-1185">Reference proteome</keyword>
<dbReference type="Proteomes" id="UP000006298">
    <property type="component" value="Segment"/>
</dbReference>
<reference evidence="1 2" key="1">
    <citation type="submission" date="2011-09" db="EMBL/GenBank/DDBJ databases">
        <title>Complete Genome Sequence of Bacillus cereus Bacteriophage BCD7.</title>
        <authorList>
            <person name="Lee J.-H."/>
            <person name="Shin H."/>
            <person name="Son B."/>
            <person name="Ryu S."/>
        </authorList>
    </citation>
    <scope>NUCLEOTIDE SEQUENCE [LARGE SCALE GENOMIC DNA]</scope>
</reference>
<evidence type="ECO:0000313" key="2">
    <source>
        <dbReference type="Proteomes" id="UP000006298"/>
    </source>
</evidence>
<dbReference type="GeneID" id="14011538"/>
<evidence type="ECO:0000313" key="1">
    <source>
        <dbReference type="EMBL" id="AEZ50466.1"/>
    </source>
</evidence>
<protein>
    <submittedName>
        <fullName evidence="1">Uncharacterized protein</fullName>
    </submittedName>
</protein>
<proteinExistence type="predicted"/>
<dbReference type="EMBL" id="JN712910">
    <property type="protein sequence ID" value="AEZ50466.1"/>
    <property type="molecule type" value="Genomic_DNA"/>
</dbReference>
<gene>
    <name evidence="1" type="ORF">BCD7_0019</name>
</gene>
<accession>J9PUK7</accession>
<organism evidence="1 2">
    <name type="scientific">Bacillus phage BCD7</name>
    <dbReference type="NCBI Taxonomy" id="1136534"/>
    <lineage>
        <taxon>Viruses</taxon>
        <taxon>Duplodnaviria</taxon>
        <taxon>Heunggongvirae</taxon>
        <taxon>Uroviricota</taxon>
        <taxon>Caudoviricetes</taxon>
        <taxon>Becedseptimavirus</taxon>
        <taxon>Becedseptimavirus BCD7</taxon>
    </lineage>
</organism>